<feature type="compositionally biased region" description="Polar residues" evidence="1">
    <location>
        <begin position="42"/>
        <end position="71"/>
    </location>
</feature>
<keyword evidence="4" id="KW-1185">Reference proteome</keyword>
<evidence type="ECO:0000313" key="3">
    <source>
        <dbReference type="EMBL" id="KTD61380.1"/>
    </source>
</evidence>
<name>A0A0W0YX03_LEGSP</name>
<gene>
    <name evidence="3" type="ORF">Lspi_2622</name>
</gene>
<feature type="region of interest" description="Disordered" evidence="1">
    <location>
        <begin position="305"/>
        <end position="335"/>
    </location>
</feature>
<feature type="compositionally biased region" description="Polar residues" evidence="1">
    <location>
        <begin position="99"/>
        <end position="139"/>
    </location>
</feature>
<organism evidence="3 4">
    <name type="scientific">Legionella spiritensis</name>
    <dbReference type="NCBI Taxonomy" id="452"/>
    <lineage>
        <taxon>Bacteria</taxon>
        <taxon>Pseudomonadati</taxon>
        <taxon>Pseudomonadota</taxon>
        <taxon>Gammaproteobacteria</taxon>
        <taxon>Legionellales</taxon>
        <taxon>Legionellaceae</taxon>
        <taxon>Legionella</taxon>
    </lineage>
</organism>
<dbReference type="RefSeq" id="WP_058484540.1">
    <property type="nucleotide sequence ID" value="NZ_CAAAII010000007.1"/>
</dbReference>
<comment type="caution">
    <text evidence="3">The sequence shown here is derived from an EMBL/GenBank/DDBJ whole genome shotgun (WGS) entry which is preliminary data.</text>
</comment>
<evidence type="ECO:0000256" key="2">
    <source>
        <dbReference type="SAM" id="SignalP"/>
    </source>
</evidence>
<proteinExistence type="predicted"/>
<feature type="region of interest" description="Disordered" evidence="1">
    <location>
        <begin position="23"/>
        <end position="139"/>
    </location>
</feature>
<feature type="signal peptide" evidence="2">
    <location>
        <begin position="1"/>
        <end position="22"/>
    </location>
</feature>
<evidence type="ECO:0000256" key="1">
    <source>
        <dbReference type="SAM" id="MobiDB-lite"/>
    </source>
</evidence>
<dbReference type="AlphaFoldDB" id="A0A0W0YX03"/>
<accession>A0A0W0YX03</accession>
<sequence>MKKSMLVAGLLAILGVTENTYAATSQPADTTQNTSSPTPTTAGENNQAPGVSPGSSTQQPAQSGVQTPTQSGVQTPTQPGVQTPTQPGVQTPAQPGVQTPAQSGVQTPAQPGVQTPAQPGAQTPAQSGAQTPTQSGTQDSMIQPANKVVTQPDVPVLVEPVKQPVIDCNYKIPAETTNIEQSVIQTWAAKATEQSFDFDYKTINEQLSGLKSCFTEQGWKSFNDALQSSGNLKVIQSEKLMVNGMIDGNITVSTVKDNQWKVILPLQVVYQNEKEKLNQSLTITLVVGRKVSGNLGIMQMVAMPRQPATPESGATTTDSAAPTDKTTPTEKAAAQ</sequence>
<dbReference type="PATRIC" id="fig|452.5.peg.2903"/>
<reference evidence="3 4" key="1">
    <citation type="submission" date="2015-11" db="EMBL/GenBank/DDBJ databases">
        <title>Genomic analysis of 38 Legionella species identifies large and diverse effector repertoires.</title>
        <authorList>
            <person name="Burstein D."/>
            <person name="Amaro F."/>
            <person name="Zusman T."/>
            <person name="Lifshitz Z."/>
            <person name="Cohen O."/>
            <person name="Gilbert J.A."/>
            <person name="Pupko T."/>
            <person name="Shuman H.A."/>
            <person name="Segal G."/>
        </authorList>
    </citation>
    <scope>NUCLEOTIDE SEQUENCE [LARGE SCALE GENOMIC DNA]</scope>
    <source>
        <strain evidence="3 4">Mt.St.Helens-9</strain>
    </source>
</reference>
<evidence type="ECO:0000313" key="4">
    <source>
        <dbReference type="Proteomes" id="UP000054877"/>
    </source>
</evidence>
<dbReference type="Proteomes" id="UP000054877">
    <property type="component" value="Unassembled WGS sequence"/>
</dbReference>
<feature type="chain" id="PRO_5006918049" evidence="2">
    <location>
        <begin position="23"/>
        <end position="335"/>
    </location>
</feature>
<feature type="compositionally biased region" description="Low complexity" evidence="1">
    <location>
        <begin position="30"/>
        <end position="41"/>
    </location>
</feature>
<feature type="compositionally biased region" description="Low complexity" evidence="1">
    <location>
        <begin position="72"/>
        <end position="98"/>
    </location>
</feature>
<feature type="compositionally biased region" description="Polar residues" evidence="1">
    <location>
        <begin position="312"/>
        <end position="326"/>
    </location>
</feature>
<dbReference type="STRING" id="452.Lspi_2622"/>
<dbReference type="InterPro" id="IPR021055">
    <property type="entry name" value="T4BSS_IcmL/DotI"/>
</dbReference>
<dbReference type="EMBL" id="LNYX01000032">
    <property type="protein sequence ID" value="KTD61380.1"/>
    <property type="molecule type" value="Genomic_DNA"/>
</dbReference>
<dbReference type="OrthoDB" id="5653338at2"/>
<keyword evidence="2" id="KW-0732">Signal</keyword>
<dbReference type="CDD" id="cd16385">
    <property type="entry name" value="IcmL"/>
    <property type="match status" value="1"/>
</dbReference>
<protein>
    <submittedName>
        <fullName evidence="3">IcmL-like protein</fullName>
    </submittedName>
</protein>
<dbReference type="Pfam" id="PF11393">
    <property type="entry name" value="T4BSS_DotI_IcmL"/>
    <property type="match status" value="1"/>
</dbReference>